<evidence type="ECO:0000256" key="2">
    <source>
        <dbReference type="ARBA" id="ARBA00005887"/>
    </source>
</evidence>
<dbReference type="SUPFAM" id="SSF111352">
    <property type="entry name" value="Ammonium transporter"/>
    <property type="match status" value="1"/>
</dbReference>
<dbReference type="GO" id="GO:0005886">
    <property type="term" value="C:plasma membrane"/>
    <property type="evidence" value="ECO:0007669"/>
    <property type="project" value="UniProtKB-SubCell"/>
</dbReference>
<evidence type="ECO:0000313" key="10">
    <source>
        <dbReference type="EMBL" id="EEB19154.1"/>
    </source>
</evidence>
<feature type="transmembrane region" description="Helical" evidence="8">
    <location>
        <begin position="203"/>
        <end position="225"/>
    </location>
</feature>
<feature type="transmembrane region" description="Helical" evidence="8">
    <location>
        <begin position="20"/>
        <end position="42"/>
    </location>
</feature>
<dbReference type="eggNOG" id="KOG0682">
    <property type="taxonomic scope" value="Eukaryota"/>
</dbReference>
<dbReference type="EMBL" id="AAZO01006770">
    <property type="status" value="NOT_ANNOTATED_CDS"/>
    <property type="molecule type" value="Genomic_DNA"/>
</dbReference>
<proteinExistence type="inferred from homology"/>
<dbReference type="OrthoDB" id="534912at2759"/>
<name>E0W0J8_PEDHC</name>
<evidence type="ECO:0000256" key="6">
    <source>
        <dbReference type="ARBA" id="ARBA00023136"/>
    </source>
</evidence>
<dbReference type="Pfam" id="PF00909">
    <property type="entry name" value="Ammonium_transp"/>
    <property type="match status" value="1"/>
</dbReference>
<dbReference type="InterPro" id="IPR029020">
    <property type="entry name" value="Ammonium/urea_transptr"/>
</dbReference>
<evidence type="ECO:0000313" key="12">
    <source>
        <dbReference type="Proteomes" id="UP000009046"/>
    </source>
</evidence>
<evidence type="ECO:0000256" key="7">
    <source>
        <dbReference type="ARBA" id="ARBA00023177"/>
    </source>
</evidence>
<keyword evidence="3 8" id="KW-0813">Transport</keyword>
<feature type="transmembrane region" description="Helical" evidence="8">
    <location>
        <begin position="128"/>
        <end position="151"/>
    </location>
</feature>
<feature type="transmembrane region" description="Helical" evidence="8">
    <location>
        <begin position="294"/>
        <end position="314"/>
    </location>
</feature>
<dbReference type="GO" id="GO:0097272">
    <property type="term" value="P:ammonium homeostasis"/>
    <property type="evidence" value="ECO:0007669"/>
    <property type="project" value="TreeGrafter"/>
</dbReference>
<accession>E0W0J8</accession>
<evidence type="ECO:0000259" key="9">
    <source>
        <dbReference type="Pfam" id="PF00909"/>
    </source>
</evidence>
<sequence>MNLNETFLTEKKLNELQENIDAVFLVTNATFICLMQCGFACLEAGSIRSKNVTNIMMKNILDIFISCLAFWIIGYALAYGEGSSFAGNSFWGSFQMPANKFPHWFFQFVFAATAATLVSGAAAERCNFVAYLIYSALISGLIYPIAAHWVWAPSGWLLNLGYYDFAGSGPVHLLGGACAGVAAALLGPRIGRFEGESMPGHSIPLIGIGGMILITGFIAFNGGSLGTMTSPGAGNTISIVAANTIMAGSGGAFLGFVSAKLGIIKPKSWNFSSTLNAAFTGMVSICASADDLNFLSSFIMGIIGGLIYYGFHFLMLHLKIDDPLDATAVHFGGGVWGVVAGPIFKSNGLLYIANKKNLMNFTYNIIGALAIFFWALITSLILFGTMKYFNILRVSKKEEIEGLDITKHKEQAYRIMEGWHSSNNYFMQTGTNNFKTLNTVQNYTNEGFQLEHL</sequence>
<dbReference type="AlphaFoldDB" id="E0W0J8"/>
<dbReference type="CTD" id="8234673"/>
<dbReference type="PANTHER" id="PTHR11730">
    <property type="entry name" value="AMMONIUM TRANSPORTER"/>
    <property type="match status" value="1"/>
</dbReference>
<dbReference type="VEuPathDB" id="VectorBase:PHUM557220"/>
<comment type="subcellular location">
    <subcellularLocation>
        <location evidence="8">Cell membrane</location>
        <topology evidence="8">Multi-pass membrane protein</topology>
    </subcellularLocation>
    <subcellularLocation>
        <location evidence="1">Membrane</location>
        <topology evidence="1">Multi-pass membrane protein</topology>
    </subcellularLocation>
</comment>
<dbReference type="NCBIfam" id="TIGR00836">
    <property type="entry name" value="amt"/>
    <property type="match status" value="1"/>
</dbReference>
<evidence type="ECO:0000256" key="3">
    <source>
        <dbReference type="ARBA" id="ARBA00022448"/>
    </source>
</evidence>
<dbReference type="EnsemblMetazoa" id="PHUM557220-RA">
    <property type="protein sequence ID" value="PHUM557220-PA"/>
    <property type="gene ID" value="PHUM557220"/>
</dbReference>
<keyword evidence="7 8" id="KW-0924">Ammonia transport</keyword>
<feature type="transmembrane region" description="Helical" evidence="8">
    <location>
        <begin position="63"/>
        <end position="81"/>
    </location>
</feature>
<reference evidence="11" key="3">
    <citation type="submission" date="2020-05" db="UniProtKB">
        <authorList>
            <consortium name="EnsemblMetazoa"/>
        </authorList>
    </citation>
    <scope>IDENTIFICATION</scope>
    <source>
        <strain evidence="11">USDA</strain>
    </source>
</reference>
<reference evidence="10" key="1">
    <citation type="submission" date="2007-04" db="EMBL/GenBank/DDBJ databases">
        <title>Annotation of Pediculus humanus corporis strain USDA.</title>
        <authorList>
            <person name="Kirkness E."/>
            <person name="Hannick L."/>
            <person name="Hass B."/>
            <person name="Bruggner R."/>
            <person name="Lawson D."/>
            <person name="Bidwell S."/>
            <person name="Joardar V."/>
            <person name="Caler E."/>
            <person name="Walenz B."/>
            <person name="Inman J."/>
            <person name="Schobel S."/>
            <person name="Galinsky K."/>
            <person name="Amedeo P."/>
            <person name="Strausberg R."/>
        </authorList>
    </citation>
    <scope>NUCLEOTIDE SEQUENCE</scope>
    <source>
        <strain evidence="10">USDA</strain>
    </source>
</reference>
<dbReference type="Gene3D" id="1.10.3430.10">
    <property type="entry name" value="Ammonium transporter AmtB like domains"/>
    <property type="match status" value="1"/>
</dbReference>
<feature type="transmembrane region" description="Helical" evidence="8">
    <location>
        <begin position="237"/>
        <end position="257"/>
    </location>
</feature>
<dbReference type="InterPro" id="IPR024041">
    <property type="entry name" value="NH4_transpt_AmtB-like_dom"/>
</dbReference>
<evidence type="ECO:0000256" key="4">
    <source>
        <dbReference type="ARBA" id="ARBA00022692"/>
    </source>
</evidence>
<dbReference type="RefSeq" id="XP_002431892.1">
    <property type="nucleotide sequence ID" value="XM_002431847.1"/>
</dbReference>
<comment type="similarity">
    <text evidence="2 8">Belongs to the ammonia transporter channel (TC 1.A.11.2) family.</text>
</comment>
<dbReference type="HOGENOM" id="CLU_000445_33_1_1"/>
<reference evidence="10" key="2">
    <citation type="submission" date="2007-04" db="EMBL/GenBank/DDBJ databases">
        <title>The genome of the human body louse.</title>
        <authorList>
            <consortium name="The Human Body Louse Genome Consortium"/>
            <person name="Kirkness E."/>
            <person name="Walenz B."/>
            <person name="Hass B."/>
            <person name="Bruggner R."/>
            <person name="Strausberg R."/>
        </authorList>
    </citation>
    <scope>NUCLEOTIDE SEQUENCE</scope>
    <source>
        <strain evidence="10">USDA</strain>
    </source>
</reference>
<gene>
    <name evidence="11" type="primary">8234673</name>
    <name evidence="10" type="ORF">Phum_PHUM557220</name>
</gene>
<dbReference type="InterPro" id="IPR001905">
    <property type="entry name" value="Ammonium_transpt"/>
</dbReference>
<dbReference type="Proteomes" id="UP000009046">
    <property type="component" value="Unassembled WGS sequence"/>
</dbReference>
<evidence type="ECO:0000313" key="11">
    <source>
        <dbReference type="EnsemblMetazoa" id="PHUM557220-PA"/>
    </source>
</evidence>
<keyword evidence="4 8" id="KW-0812">Transmembrane</keyword>
<keyword evidence="6 8" id="KW-0472">Membrane</keyword>
<dbReference type="GeneID" id="8234673"/>
<evidence type="ECO:0000256" key="1">
    <source>
        <dbReference type="ARBA" id="ARBA00004141"/>
    </source>
</evidence>
<organism>
    <name type="scientific">Pediculus humanus subsp. corporis</name>
    <name type="common">Body louse</name>
    <dbReference type="NCBI Taxonomy" id="121224"/>
    <lineage>
        <taxon>Eukaryota</taxon>
        <taxon>Metazoa</taxon>
        <taxon>Ecdysozoa</taxon>
        <taxon>Arthropoda</taxon>
        <taxon>Hexapoda</taxon>
        <taxon>Insecta</taxon>
        <taxon>Pterygota</taxon>
        <taxon>Neoptera</taxon>
        <taxon>Paraneoptera</taxon>
        <taxon>Psocodea</taxon>
        <taxon>Troctomorpha</taxon>
        <taxon>Phthiraptera</taxon>
        <taxon>Anoplura</taxon>
        <taxon>Pediculidae</taxon>
        <taxon>Pediculus</taxon>
    </lineage>
</organism>
<dbReference type="InParanoid" id="E0W0J8"/>
<dbReference type="PANTHER" id="PTHR11730:SF6">
    <property type="entry name" value="AMMONIUM TRANSPORTER"/>
    <property type="match status" value="1"/>
</dbReference>
<dbReference type="GO" id="GO:0008519">
    <property type="term" value="F:ammonium channel activity"/>
    <property type="evidence" value="ECO:0007669"/>
    <property type="project" value="InterPro"/>
</dbReference>
<feature type="transmembrane region" description="Helical" evidence="8">
    <location>
        <begin position="171"/>
        <end position="191"/>
    </location>
</feature>
<feature type="transmembrane region" description="Helical" evidence="8">
    <location>
        <begin position="101"/>
        <end position="121"/>
    </location>
</feature>
<dbReference type="KEGG" id="phu:Phum_PHUM557220"/>
<dbReference type="EMBL" id="DS235860">
    <property type="protein sequence ID" value="EEB19154.1"/>
    <property type="molecule type" value="Genomic_DNA"/>
</dbReference>
<keyword evidence="5 8" id="KW-1133">Transmembrane helix</keyword>
<evidence type="ECO:0000256" key="5">
    <source>
        <dbReference type="ARBA" id="ARBA00022989"/>
    </source>
</evidence>
<feature type="domain" description="Ammonium transporter AmtB-like" evidence="9">
    <location>
        <begin position="23"/>
        <end position="413"/>
    </location>
</feature>
<feature type="transmembrane region" description="Helical" evidence="8">
    <location>
        <begin position="364"/>
        <end position="383"/>
    </location>
</feature>
<dbReference type="OMA" id="NVMMKNM"/>
<feature type="transmembrane region" description="Helical" evidence="8">
    <location>
        <begin position="326"/>
        <end position="344"/>
    </location>
</feature>
<dbReference type="STRING" id="121224.E0W0J8"/>
<keyword evidence="12" id="KW-1185">Reference proteome</keyword>
<protein>
    <recommendedName>
        <fullName evidence="8">Ammonium transporter</fullName>
    </recommendedName>
</protein>
<evidence type="ECO:0000256" key="8">
    <source>
        <dbReference type="RuleBase" id="RU362002"/>
    </source>
</evidence>